<accession>A0AAV6GAF7</accession>
<dbReference type="GO" id="GO:0042813">
    <property type="term" value="F:Wnt receptor activity"/>
    <property type="evidence" value="ECO:0007669"/>
    <property type="project" value="TreeGrafter"/>
</dbReference>
<feature type="domain" description="EGF-like" evidence="11">
    <location>
        <begin position="872"/>
        <end position="913"/>
    </location>
</feature>
<dbReference type="PROSITE" id="PS00022">
    <property type="entry name" value="EGF_1"/>
    <property type="match status" value="1"/>
</dbReference>
<feature type="repeat" description="LDL-receptor class B" evidence="7">
    <location>
        <begin position="525"/>
        <end position="567"/>
    </location>
</feature>
<evidence type="ECO:0000256" key="9">
    <source>
        <dbReference type="SAM" id="Phobius"/>
    </source>
</evidence>
<evidence type="ECO:0000256" key="4">
    <source>
        <dbReference type="ARBA" id="ARBA00023157"/>
    </source>
</evidence>
<evidence type="ECO:0000259" key="11">
    <source>
        <dbReference type="PROSITE" id="PS50026"/>
    </source>
</evidence>
<dbReference type="Pfam" id="PF12947">
    <property type="entry name" value="EGF_3"/>
    <property type="match status" value="2"/>
</dbReference>
<dbReference type="PROSITE" id="PS00010">
    <property type="entry name" value="ASX_HYDROXYL"/>
    <property type="match status" value="1"/>
</dbReference>
<dbReference type="GO" id="GO:0008083">
    <property type="term" value="F:growth factor activity"/>
    <property type="evidence" value="ECO:0007669"/>
    <property type="project" value="TreeGrafter"/>
</dbReference>
<dbReference type="GO" id="GO:0017147">
    <property type="term" value="F:Wnt-protein binding"/>
    <property type="evidence" value="ECO:0007669"/>
    <property type="project" value="TreeGrafter"/>
</dbReference>
<comment type="caution">
    <text evidence="12">The sequence shown here is derived from an EMBL/GenBank/DDBJ whole genome shotgun (WGS) entry which is preliminary data.</text>
</comment>
<evidence type="ECO:0000256" key="6">
    <source>
        <dbReference type="PROSITE-ProRule" id="PRU00076"/>
    </source>
</evidence>
<comment type="caution">
    <text evidence="6">Lacks conserved residue(s) required for the propagation of feature annotation.</text>
</comment>
<dbReference type="CDD" id="cd00054">
    <property type="entry name" value="EGF_CA"/>
    <property type="match status" value="2"/>
</dbReference>
<dbReference type="InterPro" id="IPR050778">
    <property type="entry name" value="Cueball_EGF_LRP_Nidogen"/>
</dbReference>
<dbReference type="PROSITE" id="PS51257">
    <property type="entry name" value="PROKAR_LIPOPROTEIN"/>
    <property type="match status" value="1"/>
</dbReference>
<feature type="disulfide bond" evidence="6">
    <location>
        <begin position="988"/>
        <end position="1005"/>
    </location>
</feature>
<keyword evidence="1 6" id="KW-0245">EGF-like domain</keyword>
<dbReference type="SUPFAM" id="SSF63825">
    <property type="entry name" value="YWTD domain"/>
    <property type="match status" value="2"/>
</dbReference>
<feature type="repeat" description="LDL-receptor class B" evidence="7">
    <location>
        <begin position="655"/>
        <end position="697"/>
    </location>
</feature>
<feature type="repeat" description="LDL-receptor class B" evidence="7">
    <location>
        <begin position="568"/>
        <end position="610"/>
    </location>
</feature>
<dbReference type="SMART" id="SM00181">
    <property type="entry name" value="EGF"/>
    <property type="match status" value="9"/>
</dbReference>
<evidence type="ECO:0000256" key="7">
    <source>
        <dbReference type="PROSITE-ProRule" id="PRU00461"/>
    </source>
</evidence>
<dbReference type="Proteomes" id="UP000823561">
    <property type="component" value="Chromosome 14"/>
</dbReference>
<feature type="region of interest" description="Disordered" evidence="8">
    <location>
        <begin position="1128"/>
        <end position="1167"/>
    </location>
</feature>
<dbReference type="FunFam" id="2.10.25.10:FF:000038">
    <property type="entry name" value="Fibrillin 2"/>
    <property type="match status" value="1"/>
</dbReference>
<dbReference type="InterPro" id="IPR001881">
    <property type="entry name" value="EGF-like_Ca-bd_dom"/>
</dbReference>
<dbReference type="GO" id="GO:0043410">
    <property type="term" value="P:positive regulation of MAPK cascade"/>
    <property type="evidence" value="ECO:0007669"/>
    <property type="project" value="TreeGrafter"/>
</dbReference>
<gene>
    <name evidence="12" type="ORF">AALO_G00193540</name>
</gene>
<reference evidence="12" key="1">
    <citation type="submission" date="2020-10" db="EMBL/GenBank/DDBJ databases">
        <title>Chromosome-scale genome assembly of the Allis shad, Alosa alosa.</title>
        <authorList>
            <person name="Margot Z."/>
            <person name="Christophe K."/>
            <person name="Cabau C."/>
            <person name="Louis A."/>
            <person name="Berthelot C."/>
            <person name="Parey E."/>
            <person name="Roest Crollius H."/>
            <person name="Montfort J."/>
            <person name="Robinson-Rechavi M."/>
            <person name="Bucao C."/>
            <person name="Bouchez O."/>
            <person name="Gislard M."/>
            <person name="Lluch J."/>
            <person name="Milhes M."/>
            <person name="Lampietro C."/>
            <person name="Lopez Roques C."/>
            <person name="Donnadieu C."/>
            <person name="Braasch I."/>
            <person name="Desvignes T."/>
            <person name="Postlethwait J."/>
            <person name="Bobe J."/>
            <person name="Guiguen Y."/>
        </authorList>
    </citation>
    <scope>NUCLEOTIDE SEQUENCE</scope>
    <source>
        <strain evidence="12">M-15738</strain>
        <tissue evidence="12">Blood</tissue>
    </source>
</reference>
<evidence type="ECO:0000256" key="2">
    <source>
        <dbReference type="ARBA" id="ARBA00022729"/>
    </source>
</evidence>
<evidence type="ECO:0000256" key="1">
    <source>
        <dbReference type="ARBA" id="ARBA00022536"/>
    </source>
</evidence>
<sequence>MPRTGRGMRLATGTATLLLLLGCAALTTAQQCWKGRAWARGNWSCIGPEPFLIFGYGNAIFRMDLDGLDQKRVVARAGTLVHLDFHLPSGMVYWANGRTGIISRAAMDGTKRQKLLVAEKGISGLAVDWIHNVLLWTNQETGTIHMASLDGKDERTLLRQLSLPSSIVTDPNERFIFWLSDGVTPSIQRTDANGETGTTVLKIPDRLETLSIDYSDRRLFWIQQGLENHRAIGSCDYNGNVINVFNQALQSKTLRMSVFLDYVYITESTSQNIIRLDKYTGGAPETVNSKHLLHPPGDIRVVHPLQQPVVENKVYPSPGCDEHAGSCVRVCSGHGHTGQCQCRDGFALSKHGNICEDVNECALWNHGCSLGCENVPGSYFCTCPHGYLLLPDLKTCHERTPCVENATLCEYDCVHTQKGDVCVCAEGSLLQPDGHSCSGCTAADRGGCSQVCVPLGAGRWECECAPGYKLQPDGRRCTATGPSPYLLFANLVDIQQLKTDGTESRKVVEEPGGTIIALDYDPVESKVYFSSMAQGQIERADLTGGAREVVVSSGVDSAEGLAVDWMNRKLYWTDRGGPSISRCGLNGQHREVLIDTDIYKPRGITVHPKAQKLFWTDLGGRPSVVASRLDGGGRVLIAREGLLTPSGLALDQHAERLYWCDLQRGAIESADLDGANRHTLTQTQVGHPFSLAVFEDSVWVSDWQGNQLLQLQKTWGAHTPQRLDANIVRPAGLVIIHPLAKPGADMCLHQNGGCTQLCDSRLGLAHCSCHSQYIQSADGKGCVPASESATRTDSGDGESSAQSQRKALNDEGFPLPLPNLPEPTLITEKMVSDQDDCFSLRCDMNAQCIPEEGNVACRCLPGFTGNGQLCVDIDECTVGLAECVSPLSECVNTAGGHFCRCSAGFSGDGHHCTDIDECRLELHGCHEHAECGNTVGKYTCICRTGYTGTGFTCTELKPPPSLLTTVSPVTVTTAGKKEFCPATHDSYCMYEGVCFYLPEMESYACNCVSGYMGERCQFSDLEWWEHQQAEQEKRRNVAIAACLVLLIALLATAAILTYYYGSRRLKRREHPSVDNMSESSTSEGSITETITAGTPRFYVVLEHGACVDGKIVHVVGCQRRPVCPSCSSDTGDSMVSDEAGVGVSPSEQRRFGTGCAPSPVDASRSGVTRSPLDNLILLDEPRPPSPCLL</sequence>
<dbReference type="GO" id="GO:0008284">
    <property type="term" value="P:positive regulation of cell population proliferation"/>
    <property type="evidence" value="ECO:0007669"/>
    <property type="project" value="TreeGrafter"/>
</dbReference>
<keyword evidence="13" id="KW-1185">Reference proteome</keyword>
<keyword evidence="4 6" id="KW-1015">Disulfide bond</keyword>
<dbReference type="GO" id="GO:0030855">
    <property type="term" value="P:epithelial cell differentiation"/>
    <property type="evidence" value="ECO:0007669"/>
    <property type="project" value="UniProtKB-ARBA"/>
</dbReference>
<dbReference type="Gene3D" id="2.120.10.30">
    <property type="entry name" value="TolB, C-terminal domain"/>
    <property type="match status" value="2"/>
</dbReference>
<dbReference type="GO" id="GO:0007173">
    <property type="term" value="P:epidermal growth factor receptor signaling pathway"/>
    <property type="evidence" value="ECO:0007669"/>
    <property type="project" value="TreeGrafter"/>
</dbReference>
<feature type="signal peptide" evidence="10">
    <location>
        <begin position="1"/>
        <end position="29"/>
    </location>
</feature>
<feature type="domain" description="EGF-like" evidence="11">
    <location>
        <begin position="914"/>
        <end position="954"/>
    </location>
</feature>
<dbReference type="PANTHER" id="PTHR46513:SF5">
    <property type="entry name" value="PRO-EPIDERMAL GROWTH FACTOR"/>
    <property type="match status" value="1"/>
</dbReference>
<dbReference type="InterPro" id="IPR024731">
    <property type="entry name" value="NELL2-like_EGF"/>
</dbReference>
<dbReference type="Pfam" id="PF07645">
    <property type="entry name" value="EGF_CA"/>
    <property type="match status" value="1"/>
</dbReference>
<dbReference type="PROSITE" id="PS01187">
    <property type="entry name" value="EGF_CA"/>
    <property type="match status" value="2"/>
</dbReference>
<dbReference type="PROSITE" id="PS50026">
    <property type="entry name" value="EGF_3"/>
    <property type="match status" value="4"/>
</dbReference>
<evidence type="ECO:0000313" key="13">
    <source>
        <dbReference type="Proteomes" id="UP000823561"/>
    </source>
</evidence>
<dbReference type="SMART" id="SM00179">
    <property type="entry name" value="EGF_CA"/>
    <property type="match status" value="5"/>
</dbReference>
<name>A0AAV6GAF7_9TELE</name>
<keyword evidence="3" id="KW-0677">Repeat</keyword>
<evidence type="ECO:0000256" key="10">
    <source>
        <dbReference type="SAM" id="SignalP"/>
    </source>
</evidence>
<dbReference type="GO" id="GO:0060070">
    <property type="term" value="P:canonical Wnt signaling pathway"/>
    <property type="evidence" value="ECO:0007669"/>
    <property type="project" value="TreeGrafter"/>
</dbReference>
<dbReference type="FunFam" id="2.10.25.10:FF:000362">
    <property type="entry name" value="Pro-epidermal growth factor"/>
    <property type="match status" value="1"/>
</dbReference>
<keyword evidence="2 10" id="KW-0732">Signal</keyword>
<organism evidence="12 13">
    <name type="scientific">Alosa alosa</name>
    <name type="common">allis shad</name>
    <dbReference type="NCBI Taxonomy" id="278164"/>
    <lineage>
        <taxon>Eukaryota</taxon>
        <taxon>Metazoa</taxon>
        <taxon>Chordata</taxon>
        <taxon>Craniata</taxon>
        <taxon>Vertebrata</taxon>
        <taxon>Euteleostomi</taxon>
        <taxon>Actinopterygii</taxon>
        <taxon>Neopterygii</taxon>
        <taxon>Teleostei</taxon>
        <taxon>Clupei</taxon>
        <taxon>Clupeiformes</taxon>
        <taxon>Clupeoidei</taxon>
        <taxon>Clupeidae</taxon>
        <taxon>Alosa</taxon>
    </lineage>
</organism>
<dbReference type="InterPro" id="IPR000033">
    <property type="entry name" value="LDLR_classB_rpt"/>
</dbReference>
<dbReference type="Gene3D" id="2.10.25.10">
    <property type="entry name" value="Laminin"/>
    <property type="match status" value="6"/>
</dbReference>
<dbReference type="PROSITE" id="PS01186">
    <property type="entry name" value="EGF_2"/>
    <property type="match status" value="5"/>
</dbReference>
<feature type="repeat" description="LDL-receptor class B" evidence="7">
    <location>
        <begin position="132"/>
        <end position="173"/>
    </location>
</feature>
<feature type="chain" id="PRO_5043854271" description="EGF-like domain-containing protein" evidence="10">
    <location>
        <begin position="30"/>
        <end position="1189"/>
    </location>
</feature>
<dbReference type="InterPro" id="IPR018097">
    <property type="entry name" value="EGF_Ca-bd_CS"/>
</dbReference>
<feature type="region of interest" description="Disordered" evidence="8">
    <location>
        <begin position="784"/>
        <end position="814"/>
    </location>
</feature>
<evidence type="ECO:0000313" key="12">
    <source>
        <dbReference type="EMBL" id="KAG5270516.1"/>
    </source>
</evidence>
<feature type="repeat" description="LDL-receptor class B" evidence="7">
    <location>
        <begin position="611"/>
        <end position="654"/>
    </location>
</feature>
<dbReference type="GO" id="GO:0005509">
    <property type="term" value="F:calcium ion binding"/>
    <property type="evidence" value="ECO:0007669"/>
    <property type="project" value="InterPro"/>
</dbReference>
<protein>
    <recommendedName>
        <fullName evidence="11">EGF-like domain-containing protein</fullName>
    </recommendedName>
</protein>
<dbReference type="FunFam" id="2.10.25.10:FF:000219">
    <property type="entry name" value="Pro-epidermal growth factor"/>
    <property type="match status" value="1"/>
</dbReference>
<dbReference type="Pfam" id="PF14670">
    <property type="entry name" value="FXa_inhibition"/>
    <property type="match status" value="2"/>
</dbReference>
<feature type="domain" description="EGF-like" evidence="11">
    <location>
        <begin position="976"/>
        <end position="1017"/>
    </location>
</feature>
<dbReference type="SUPFAM" id="SSF57184">
    <property type="entry name" value="Growth factor receptor domain"/>
    <property type="match status" value="3"/>
</dbReference>
<keyword evidence="5" id="KW-0325">Glycoprotein</keyword>
<dbReference type="EMBL" id="JADWDJ010000014">
    <property type="protein sequence ID" value="KAG5270516.1"/>
    <property type="molecule type" value="Genomic_DNA"/>
</dbReference>
<dbReference type="InterPro" id="IPR000742">
    <property type="entry name" value="EGF"/>
</dbReference>
<keyword evidence="9" id="KW-0472">Membrane</keyword>
<feature type="compositionally biased region" description="Polar residues" evidence="8">
    <location>
        <begin position="787"/>
        <end position="806"/>
    </location>
</feature>
<keyword evidence="9" id="KW-1133">Transmembrane helix</keyword>
<dbReference type="InterPro" id="IPR011042">
    <property type="entry name" value="6-blade_b-propeller_TolB-like"/>
</dbReference>
<feature type="disulfide bond" evidence="6">
    <location>
        <begin position="1007"/>
        <end position="1016"/>
    </location>
</feature>
<dbReference type="Pfam" id="PF00058">
    <property type="entry name" value="Ldl_recept_b"/>
    <property type="match status" value="3"/>
</dbReference>
<dbReference type="PANTHER" id="PTHR46513">
    <property type="entry name" value="VITELLOGENIN RECEPTOR-LIKE PROTEIN-RELATED-RELATED"/>
    <property type="match status" value="1"/>
</dbReference>
<proteinExistence type="predicted"/>
<dbReference type="InterPro" id="IPR009030">
    <property type="entry name" value="Growth_fac_rcpt_cys_sf"/>
</dbReference>
<evidence type="ECO:0000256" key="3">
    <source>
        <dbReference type="ARBA" id="ARBA00022737"/>
    </source>
</evidence>
<keyword evidence="9" id="KW-0812">Transmembrane</keyword>
<dbReference type="InterPro" id="IPR049883">
    <property type="entry name" value="NOTCH1_EGF-like"/>
</dbReference>
<feature type="transmembrane region" description="Helical" evidence="9">
    <location>
        <begin position="1037"/>
        <end position="1060"/>
    </location>
</feature>
<dbReference type="SMART" id="SM00135">
    <property type="entry name" value="LY"/>
    <property type="match status" value="8"/>
</dbReference>
<dbReference type="FunFam" id="2.120.10.30:FF:000036">
    <property type="entry name" value="Pro-epidermal growth factor"/>
    <property type="match status" value="1"/>
</dbReference>
<dbReference type="FunFam" id="2.120.10.30:FF:000241">
    <property type="entry name" value="Low-density lipoprotein receptor-related protein 6"/>
    <property type="match status" value="1"/>
</dbReference>
<feature type="domain" description="EGF-like" evidence="11">
    <location>
        <begin position="833"/>
        <end position="871"/>
    </location>
</feature>
<dbReference type="PROSITE" id="PS51120">
    <property type="entry name" value="LDLRB"/>
    <property type="match status" value="6"/>
</dbReference>
<evidence type="ECO:0000256" key="5">
    <source>
        <dbReference type="ARBA" id="ARBA00023180"/>
    </source>
</evidence>
<dbReference type="InterPro" id="IPR000152">
    <property type="entry name" value="EGF-type_Asp/Asn_hydroxyl_site"/>
</dbReference>
<dbReference type="GO" id="GO:0005886">
    <property type="term" value="C:plasma membrane"/>
    <property type="evidence" value="ECO:0007669"/>
    <property type="project" value="TreeGrafter"/>
</dbReference>
<dbReference type="SUPFAM" id="SSF57196">
    <property type="entry name" value="EGF/Laminin"/>
    <property type="match status" value="1"/>
</dbReference>
<dbReference type="FunFam" id="2.10.25.10:FF:000010">
    <property type="entry name" value="Pro-epidermal growth factor"/>
    <property type="match status" value="1"/>
</dbReference>
<evidence type="ECO:0000256" key="8">
    <source>
        <dbReference type="SAM" id="MobiDB-lite"/>
    </source>
</evidence>
<dbReference type="AlphaFoldDB" id="A0AAV6GAF7"/>
<feature type="repeat" description="LDL-receptor class B" evidence="7">
    <location>
        <begin position="90"/>
        <end position="131"/>
    </location>
</feature>